<proteinExistence type="predicted"/>
<feature type="compositionally biased region" description="Basic and acidic residues" evidence="1">
    <location>
        <begin position="118"/>
        <end position="132"/>
    </location>
</feature>
<feature type="compositionally biased region" description="Basic and acidic residues" evidence="1">
    <location>
        <begin position="96"/>
        <end position="109"/>
    </location>
</feature>
<organism evidence="2 3">
    <name type="scientific">Dothistroma septosporum (strain NZE10 / CBS 128990)</name>
    <name type="common">Red band needle blight fungus</name>
    <name type="synonym">Mycosphaerella pini</name>
    <dbReference type="NCBI Taxonomy" id="675120"/>
    <lineage>
        <taxon>Eukaryota</taxon>
        <taxon>Fungi</taxon>
        <taxon>Dikarya</taxon>
        <taxon>Ascomycota</taxon>
        <taxon>Pezizomycotina</taxon>
        <taxon>Dothideomycetes</taxon>
        <taxon>Dothideomycetidae</taxon>
        <taxon>Mycosphaerellales</taxon>
        <taxon>Mycosphaerellaceae</taxon>
        <taxon>Dothistroma</taxon>
    </lineage>
</organism>
<dbReference type="HOGENOM" id="CLU_1835134_0_0_1"/>
<name>N1PMD7_DOTSN</name>
<accession>N1PMD7</accession>
<dbReference type="STRING" id="675120.N1PMD7"/>
<reference evidence="2 3" key="2">
    <citation type="journal article" date="2012" name="PLoS Pathog.">
        <title>Diverse lifestyles and strategies of plant pathogenesis encoded in the genomes of eighteen Dothideomycetes fungi.</title>
        <authorList>
            <person name="Ohm R.A."/>
            <person name="Feau N."/>
            <person name="Henrissat B."/>
            <person name="Schoch C.L."/>
            <person name="Horwitz B.A."/>
            <person name="Barry K.W."/>
            <person name="Condon B.J."/>
            <person name="Copeland A.C."/>
            <person name="Dhillon B."/>
            <person name="Glaser F."/>
            <person name="Hesse C.N."/>
            <person name="Kosti I."/>
            <person name="LaButti K."/>
            <person name="Lindquist E.A."/>
            <person name="Lucas S."/>
            <person name="Salamov A.A."/>
            <person name="Bradshaw R.E."/>
            <person name="Ciuffetti L."/>
            <person name="Hamelin R.C."/>
            <person name="Kema G.H.J."/>
            <person name="Lawrence C."/>
            <person name="Scott J.A."/>
            <person name="Spatafora J.W."/>
            <person name="Turgeon B.G."/>
            <person name="de Wit P.J.G.M."/>
            <person name="Zhong S."/>
            <person name="Goodwin S.B."/>
            <person name="Grigoriev I.V."/>
        </authorList>
    </citation>
    <scope>NUCLEOTIDE SEQUENCE [LARGE SCALE GENOMIC DNA]</scope>
    <source>
        <strain evidence="3">NZE10 / CBS 128990</strain>
    </source>
</reference>
<sequence>MSKPAGTTWDFEIFKNTVSDVEKDRILALYLNGELINIDFDKAATDLKSASANSMKVSMSNMWKKIEKAGGKSGVAAIDPTTPVKTPTSGKKRKSKAEMEDKDHVETTPKKKGRKSKKEIAAEVEAKEGEVKEEQDEDEV</sequence>
<gene>
    <name evidence="2" type="ORF">DOTSEDRAFT_54903</name>
</gene>
<keyword evidence="3" id="KW-1185">Reference proteome</keyword>
<protein>
    <submittedName>
        <fullName evidence="2">Uncharacterized protein</fullName>
    </submittedName>
</protein>
<dbReference type="OrthoDB" id="3935813at2759"/>
<dbReference type="eggNOG" id="ENOG502T1GP">
    <property type="taxonomic scope" value="Eukaryota"/>
</dbReference>
<evidence type="ECO:0000313" key="2">
    <source>
        <dbReference type="EMBL" id="EME42571.1"/>
    </source>
</evidence>
<dbReference type="AlphaFoldDB" id="N1PMD7"/>
<dbReference type="OMA" id="CIVLNAT"/>
<reference evidence="3" key="1">
    <citation type="journal article" date="2012" name="PLoS Genet.">
        <title>The genomes of the fungal plant pathogens Cladosporium fulvum and Dothistroma septosporum reveal adaptation to different hosts and lifestyles but also signatures of common ancestry.</title>
        <authorList>
            <person name="de Wit P.J.G.M."/>
            <person name="van der Burgt A."/>
            <person name="Oekmen B."/>
            <person name="Stergiopoulos I."/>
            <person name="Abd-Elsalam K.A."/>
            <person name="Aerts A.L."/>
            <person name="Bahkali A.H."/>
            <person name="Beenen H.G."/>
            <person name="Chettri P."/>
            <person name="Cox M.P."/>
            <person name="Datema E."/>
            <person name="de Vries R.P."/>
            <person name="Dhillon B."/>
            <person name="Ganley A.R."/>
            <person name="Griffiths S.A."/>
            <person name="Guo Y."/>
            <person name="Hamelin R.C."/>
            <person name="Henrissat B."/>
            <person name="Kabir M.S."/>
            <person name="Jashni M.K."/>
            <person name="Kema G."/>
            <person name="Klaubauf S."/>
            <person name="Lapidus A."/>
            <person name="Levasseur A."/>
            <person name="Lindquist E."/>
            <person name="Mehrabi R."/>
            <person name="Ohm R.A."/>
            <person name="Owen T.J."/>
            <person name="Salamov A."/>
            <person name="Schwelm A."/>
            <person name="Schijlen E."/>
            <person name="Sun H."/>
            <person name="van den Burg H.A."/>
            <person name="van Ham R.C.H.J."/>
            <person name="Zhang S."/>
            <person name="Goodwin S.B."/>
            <person name="Grigoriev I.V."/>
            <person name="Collemare J."/>
            <person name="Bradshaw R.E."/>
        </authorList>
    </citation>
    <scope>NUCLEOTIDE SEQUENCE [LARGE SCALE GENOMIC DNA]</scope>
    <source>
        <strain evidence="3">NZE10 / CBS 128990</strain>
    </source>
</reference>
<evidence type="ECO:0000313" key="3">
    <source>
        <dbReference type="Proteomes" id="UP000016933"/>
    </source>
</evidence>
<dbReference type="EMBL" id="KB446541">
    <property type="protein sequence ID" value="EME42571.1"/>
    <property type="molecule type" value="Genomic_DNA"/>
</dbReference>
<evidence type="ECO:0000256" key="1">
    <source>
        <dbReference type="SAM" id="MobiDB-lite"/>
    </source>
</evidence>
<feature type="region of interest" description="Disordered" evidence="1">
    <location>
        <begin position="70"/>
        <end position="140"/>
    </location>
</feature>
<dbReference type="Proteomes" id="UP000016933">
    <property type="component" value="Unassembled WGS sequence"/>
</dbReference>